<comment type="caution">
    <text evidence="1">The sequence shown here is derived from an EMBL/GenBank/DDBJ whole genome shotgun (WGS) entry which is preliminary data.</text>
</comment>
<reference evidence="1 2" key="1">
    <citation type="submission" date="2014-03" db="EMBL/GenBank/DDBJ databases">
        <title>Bradyrhizobium valentinum sp. nov., isolated from effective nodules of Lupinus mariae-josephae, a lupine endemic of basic-lime soils in Eastern Spain.</title>
        <authorList>
            <person name="Duran D."/>
            <person name="Rey L."/>
            <person name="Navarro A."/>
            <person name="Busquets A."/>
            <person name="Imperial J."/>
            <person name="Ruiz-Argueso T."/>
        </authorList>
    </citation>
    <scope>NUCLEOTIDE SEQUENCE [LARGE SCALE GENOMIC DNA]</scope>
    <source>
        <strain evidence="1 2">Ro19</strain>
    </source>
</reference>
<dbReference type="AlphaFoldDB" id="A0A0R3MRE7"/>
<protein>
    <recommendedName>
        <fullName evidence="3">DUF2489 domain-containing protein</fullName>
    </recommendedName>
</protein>
<dbReference type="EMBL" id="LLYA01000166">
    <property type="protein sequence ID" value="KRR22284.1"/>
    <property type="molecule type" value="Genomic_DNA"/>
</dbReference>
<sequence>MSWNESEILAARGRILKTAQDMLTGKLSYIEGARKIVAAGRTARLDEWDPDLVPFVGIVSETDALPFGDMREHWQAAALNALQPEIDEKEAWARGFGESHCRSLVERFSK</sequence>
<gene>
    <name evidence="1" type="ORF">CQ13_29805</name>
</gene>
<dbReference type="Proteomes" id="UP000052023">
    <property type="component" value="Unassembled WGS sequence"/>
</dbReference>
<organism evidence="1 2">
    <name type="scientific">Bradyrhizobium retamae</name>
    <dbReference type="NCBI Taxonomy" id="1300035"/>
    <lineage>
        <taxon>Bacteria</taxon>
        <taxon>Pseudomonadati</taxon>
        <taxon>Pseudomonadota</taxon>
        <taxon>Alphaproteobacteria</taxon>
        <taxon>Hyphomicrobiales</taxon>
        <taxon>Nitrobacteraceae</taxon>
        <taxon>Bradyrhizobium</taxon>
    </lineage>
</organism>
<keyword evidence="2" id="KW-1185">Reference proteome</keyword>
<evidence type="ECO:0000313" key="1">
    <source>
        <dbReference type="EMBL" id="KRR22284.1"/>
    </source>
</evidence>
<name>A0A0R3MRE7_9BRAD</name>
<evidence type="ECO:0000313" key="2">
    <source>
        <dbReference type="Proteomes" id="UP000052023"/>
    </source>
</evidence>
<dbReference type="OrthoDB" id="8237271at2"/>
<evidence type="ECO:0008006" key="3">
    <source>
        <dbReference type="Google" id="ProtNLM"/>
    </source>
</evidence>
<proteinExistence type="predicted"/>
<dbReference type="RefSeq" id="WP_057845357.1">
    <property type="nucleotide sequence ID" value="NZ_LLYA01000166.1"/>
</dbReference>
<accession>A0A0R3MRE7</accession>